<dbReference type="GO" id="GO:0042162">
    <property type="term" value="F:telomeric DNA binding"/>
    <property type="evidence" value="ECO:0007669"/>
    <property type="project" value="TreeGrafter"/>
</dbReference>
<dbReference type="AlphaFoldDB" id="A0A5N7C839"/>
<dbReference type="GO" id="GO:0000333">
    <property type="term" value="C:telomerase catalytic core complex"/>
    <property type="evidence" value="ECO:0007669"/>
    <property type="project" value="TreeGrafter"/>
</dbReference>
<sequence>MSSLLFDCGVFIPIDCRKGIYYQLSGIPLSVLEPVNKPPREHDPSSKIAQTAESNSLLPAGAARNSKVQGNTEDHRRDISKPNSIVFFRRHMLYARPAFDAKGMVQSGLSSRHVLNRFPSSDSLTQTVHVMKYLFPRQFGLHNVFTCPPDARTSTLPVNNYSSREQEIAKQSGSLKVPKRLRGKAVELVRQLQNRNKQCSYEKLLRYYCPPQVCHTVFHP</sequence>
<dbReference type="Gene3D" id="1.10.132.70">
    <property type="match status" value="1"/>
</dbReference>
<comment type="catalytic activity">
    <reaction evidence="1">
        <text>DNA(n) + a 2'-deoxyribonucleoside 5'-triphosphate = DNA(n+1) + diphosphate</text>
        <dbReference type="Rhea" id="RHEA:22508"/>
        <dbReference type="Rhea" id="RHEA-COMP:17339"/>
        <dbReference type="Rhea" id="RHEA-COMP:17340"/>
        <dbReference type="ChEBI" id="CHEBI:33019"/>
        <dbReference type="ChEBI" id="CHEBI:61560"/>
        <dbReference type="ChEBI" id="CHEBI:173112"/>
        <dbReference type="EC" id="2.7.7.49"/>
    </reaction>
</comment>
<dbReference type="EMBL" id="ML735262">
    <property type="protein sequence ID" value="KAE8389753.1"/>
    <property type="molecule type" value="Genomic_DNA"/>
</dbReference>
<dbReference type="Proteomes" id="UP000326877">
    <property type="component" value="Unassembled WGS sequence"/>
</dbReference>
<keyword evidence="1" id="KW-0460">Magnesium</keyword>
<protein>
    <recommendedName>
        <fullName evidence="1">Telomerase reverse transcriptase</fullName>
        <ecNumber evidence="1">2.7.7.49</ecNumber>
    </recommendedName>
    <alternativeName>
        <fullName evidence="1">Telomerase catalytic subunit</fullName>
    </alternativeName>
</protein>
<dbReference type="GO" id="GO:0046872">
    <property type="term" value="F:metal ion binding"/>
    <property type="evidence" value="ECO:0007669"/>
    <property type="project" value="UniProtKB-KW"/>
</dbReference>
<reference evidence="3" key="1">
    <citation type="submission" date="2019-04" db="EMBL/GenBank/DDBJ databases">
        <title>Friends and foes A comparative genomics studyof 23 Aspergillus species from section Flavi.</title>
        <authorList>
            <consortium name="DOE Joint Genome Institute"/>
            <person name="Kjaerbolling I."/>
            <person name="Vesth T."/>
            <person name="Frisvad J.C."/>
            <person name="Nybo J.L."/>
            <person name="Theobald S."/>
            <person name="Kildgaard S."/>
            <person name="Isbrandt T."/>
            <person name="Kuo A."/>
            <person name="Sato A."/>
            <person name="Lyhne E.K."/>
            <person name="Kogle M.E."/>
            <person name="Wiebenga A."/>
            <person name="Kun R.S."/>
            <person name="Lubbers R.J."/>
            <person name="Makela M.R."/>
            <person name="Barry K."/>
            <person name="Chovatia M."/>
            <person name="Clum A."/>
            <person name="Daum C."/>
            <person name="Haridas S."/>
            <person name="He G."/>
            <person name="LaButti K."/>
            <person name="Lipzen A."/>
            <person name="Mondo S."/>
            <person name="Riley R."/>
            <person name="Salamov A."/>
            <person name="Simmons B.A."/>
            <person name="Magnuson J.K."/>
            <person name="Henrissat B."/>
            <person name="Mortensen U.H."/>
            <person name="Larsen T.O."/>
            <person name="Devries R.P."/>
            <person name="Grigoriev I.V."/>
            <person name="Machida M."/>
            <person name="Baker S.E."/>
            <person name="Andersen M.R."/>
        </authorList>
    </citation>
    <scope>NUCLEOTIDE SEQUENCE [LARGE SCALE GENOMIC DNA]</scope>
    <source>
        <strain evidence="3">IBT 14317</strain>
    </source>
</reference>
<dbReference type="PANTHER" id="PTHR12066">
    <property type="entry name" value="TELOMERASE REVERSE TRANSCRIPTASE"/>
    <property type="match status" value="1"/>
</dbReference>
<comment type="function">
    <text evidence="1">Telomerase is a ribonucleoprotein enzyme essential for the replication of chromosome termini in most eukaryotes. It elongates telomeres. It is a reverse transcriptase that adds simple sequence repeats to chromosome ends by copying a template sequence within the RNA component of the enzyme.</text>
</comment>
<evidence type="ECO:0000256" key="1">
    <source>
        <dbReference type="RuleBase" id="RU365061"/>
    </source>
</evidence>
<dbReference type="OrthoDB" id="289721at2759"/>
<comment type="subcellular location">
    <subcellularLocation>
        <location evidence="1">Nucleus</location>
    </subcellularLocation>
    <subcellularLocation>
        <location evidence="1">Chromosome</location>
        <location evidence="1">Telomere</location>
    </subcellularLocation>
</comment>
<keyword evidence="1" id="KW-0479">Metal-binding</keyword>
<evidence type="ECO:0000313" key="3">
    <source>
        <dbReference type="EMBL" id="KAE8389753.1"/>
    </source>
</evidence>
<keyword evidence="1" id="KW-0695">RNA-directed DNA polymerase</keyword>
<keyword evidence="1" id="KW-0158">Chromosome</keyword>
<dbReference type="PANTHER" id="PTHR12066:SF0">
    <property type="entry name" value="TELOMERASE REVERSE TRANSCRIPTASE"/>
    <property type="match status" value="1"/>
</dbReference>
<dbReference type="GO" id="GO:0007004">
    <property type="term" value="P:telomere maintenance via telomerase"/>
    <property type="evidence" value="ECO:0007669"/>
    <property type="project" value="TreeGrafter"/>
</dbReference>
<comment type="similarity">
    <text evidence="1">Belongs to the reverse transcriptase family. Telomerase subfamily.</text>
</comment>
<dbReference type="GO" id="GO:0070034">
    <property type="term" value="F:telomerase RNA binding"/>
    <property type="evidence" value="ECO:0007669"/>
    <property type="project" value="TreeGrafter"/>
</dbReference>
<accession>A0A5N7C839</accession>
<keyword evidence="1" id="KW-0539">Nucleus</keyword>
<gene>
    <name evidence="3" type="ORF">BDV23DRAFT_156821</name>
</gene>
<dbReference type="EC" id="2.7.7.49" evidence="1"/>
<keyword evidence="1" id="KW-0808">Transferase</keyword>
<keyword evidence="1" id="KW-0548">Nucleotidyltransferase</keyword>
<proteinExistence type="inferred from homology"/>
<evidence type="ECO:0000256" key="2">
    <source>
        <dbReference type="SAM" id="MobiDB-lite"/>
    </source>
</evidence>
<name>A0A5N7C839_PETAA</name>
<dbReference type="GO" id="GO:0000781">
    <property type="term" value="C:chromosome, telomeric region"/>
    <property type="evidence" value="ECO:0007669"/>
    <property type="project" value="UniProtKB-SubCell"/>
</dbReference>
<feature type="region of interest" description="Disordered" evidence="2">
    <location>
        <begin position="35"/>
        <end position="77"/>
    </location>
</feature>
<dbReference type="InterPro" id="IPR003545">
    <property type="entry name" value="Telomerase_RT"/>
</dbReference>
<dbReference type="GO" id="GO:0003720">
    <property type="term" value="F:telomerase activity"/>
    <property type="evidence" value="ECO:0007669"/>
    <property type="project" value="InterPro"/>
</dbReference>
<organism evidence="3">
    <name type="scientific">Petromyces alliaceus</name>
    <name type="common">Aspergillus alliaceus</name>
    <dbReference type="NCBI Taxonomy" id="209559"/>
    <lineage>
        <taxon>Eukaryota</taxon>
        <taxon>Fungi</taxon>
        <taxon>Dikarya</taxon>
        <taxon>Ascomycota</taxon>
        <taxon>Pezizomycotina</taxon>
        <taxon>Eurotiomycetes</taxon>
        <taxon>Eurotiomycetidae</taxon>
        <taxon>Eurotiales</taxon>
        <taxon>Aspergillaceae</taxon>
        <taxon>Aspergillus</taxon>
        <taxon>Aspergillus subgen. Circumdati</taxon>
    </lineage>
</organism>
<feature type="compositionally biased region" description="Polar residues" evidence="2">
    <location>
        <begin position="47"/>
        <end position="57"/>
    </location>
</feature>
<keyword evidence="1" id="KW-0779">Telomere</keyword>